<proteinExistence type="predicted"/>
<evidence type="ECO:0000313" key="1">
    <source>
        <dbReference type="EMBL" id="POM76060.1"/>
    </source>
</evidence>
<dbReference type="PANTHER" id="PTHR46586">
    <property type="entry name" value="ANKYRIN REPEAT-CONTAINING PROTEIN"/>
    <property type="match status" value="1"/>
</dbReference>
<keyword evidence="2" id="KW-1185">Reference proteome</keyword>
<dbReference type="EMBL" id="NCKW01003553">
    <property type="protein sequence ID" value="POM76060.1"/>
    <property type="molecule type" value="Genomic_DNA"/>
</dbReference>
<dbReference type="OrthoDB" id="95220at2759"/>
<protein>
    <recommendedName>
        <fullName evidence="3">Ankyrin repeat protein</fullName>
    </recommendedName>
</protein>
<dbReference type="InterPro" id="IPR052050">
    <property type="entry name" value="SecEffector_AnkRepeat"/>
</dbReference>
<reference evidence="1 2" key="1">
    <citation type="journal article" date="2017" name="Genome Biol. Evol.">
        <title>Phytophthora megakarya and P. palmivora, closely related causal agents of cacao black pod rot, underwent increases in genome sizes and gene numbers by different mechanisms.</title>
        <authorList>
            <person name="Ali S.S."/>
            <person name="Shao J."/>
            <person name="Lary D.J."/>
            <person name="Kronmiller B."/>
            <person name="Shen D."/>
            <person name="Strem M.D."/>
            <person name="Amoako-Attah I."/>
            <person name="Akrofi A.Y."/>
            <person name="Begoude B.A."/>
            <person name="Ten Hoopen G.M."/>
            <person name="Coulibaly K."/>
            <person name="Kebe B.I."/>
            <person name="Melnick R.L."/>
            <person name="Guiltinan M.J."/>
            <person name="Tyler B.M."/>
            <person name="Meinhardt L.W."/>
            <person name="Bailey B.A."/>
        </authorList>
    </citation>
    <scope>NUCLEOTIDE SEQUENCE [LARGE SCALE GENOMIC DNA]</scope>
    <source>
        <strain evidence="2">sbr112.9</strain>
    </source>
</reference>
<dbReference type="Proteomes" id="UP000237271">
    <property type="component" value="Unassembled WGS sequence"/>
</dbReference>
<accession>A0A2P4YE16</accession>
<gene>
    <name evidence="1" type="ORF">PHPALM_6743</name>
</gene>
<evidence type="ECO:0000313" key="2">
    <source>
        <dbReference type="Proteomes" id="UP000237271"/>
    </source>
</evidence>
<dbReference type="InterPro" id="IPR036770">
    <property type="entry name" value="Ankyrin_rpt-contain_sf"/>
</dbReference>
<evidence type="ECO:0008006" key="3">
    <source>
        <dbReference type="Google" id="ProtNLM"/>
    </source>
</evidence>
<organism evidence="1 2">
    <name type="scientific">Phytophthora palmivora</name>
    <dbReference type="NCBI Taxonomy" id="4796"/>
    <lineage>
        <taxon>Eukaryota</taxon>
        <taxon>Sar</taxon>
        <taxon>Stramenopiles</taxon>
        <taxon>Oomycota</taxon>
        <taxon>Peronosporomycetes</taxon>
        <taxon>Peronosporales</taxon>
        <taxon>Peronosporaceae</taxon>
        <taxon>Phytophthora</taxon>
    </lineage>
</organism>
<dbReference type="SUPFAM" id="SSF48403">
    <property type="entry name" value="Ankyrin repeat"/>
    <property type="match status" value="1"/>
</dbReference>
<name>A0A2P4YE16_9STRA</name>
<sequence>MGSREYTLDDSALRNLKTGAMVAARNGHVRIVEILAITGGHIDVVAYFLGSDYHWDAENAFSDALKNEQSEIADLIYENYCKITTRENMFIRLAGNGSTDGVEYLYRKGHDDSDLIGRAFVHAAHHIDTTEYFALTGTCFTCGFEKAAQIGSMGSLEHLYNEVCASTMSLNKAFDKATQKIRSESIIAAFCAASQRGNMGGYASRNERHTVMEFLYKHSYISTEMINKTFLIAAKSNDCATAKLLLDDNRLSASTIVEAFGIAVANGWQDIMMMLRSKEQISTTVILNAFAGVVKSGYGLYLYFTTNSYGLYLVPVLYDEQHTPDEMVCEAFRKAADCGNMQIMEFLFK</sequence>
<dbReference type="AlphaFoldDB" id="A0A2P4YE16"/>
<dbReference type="PANTHER" id="PTHR46586:SF3">
    <property type="entry name" value="ANKYRIN REPEAT-CONTAINING PROTEIN"/>
    <property type="match status" value="1"/>
</dbReference>
<dbReference type="Gene3D" id="1.25.40.20">
    <property type="entry name" value="Ankyrin repeat-containing domain"/>
    <property type="match status" value="1"/>
</dbReference>
<comment type="caution">
    <text evidence="1">The sequence shown here is derived from an EMBL/GenBank/DDBJ whole genome shotgun (WGS) entry which is preliminary data.</text>
</comment>